<protein>
    <submittedName>
        <fullName evidence="2">Uncharacterized protein</fullName>
    </submittedName>
</protein>
<feature type="transmembrane region" description="Helical" evidence="1">
    <location>
        <begin position="25"/>
        <end position="46"/>
    </location>
</feature>
<reference evidence="2 3" key="1">
    <citation type="submission" date="2018-06" db="EMBL/GenBank/DDBJ databases">
        <authorList>
            <consortium name="Pathogen Informatics"/>
            <person name="Doyle S."/>
        </authorList>
    </citation>
    <scope>NUCLEOTIDE SEQUENCE [LARGE SCALE GENOMIC DNA]</scope>
    <source>
        <strain evidence="2 3">NCTC10293</strain>
    </source>
</reference>
<dbReference type="Proteomes" id="UP000255279">
    <property type="component" value="Unassembled WGS sequence"/>
</dbReference>
<accession>A0A378R9N3</accession>
<evidence type="ECO:0000313" key="3">
    <source>
        <dbReference type="Proteomes" id="UP000255279"/>
    </source>
</evidence>
<keyword evidence="1" id="KW-0472">Membrane</keyword>
<keyword evidence="1" id="KW-0812">Transmembrane</keyword>
<dbReference type="AlphaFoldDB" id="A0A378R9N3"/>
<organism evidence="2 3">
    <name type="scientific">Moraxella caviae</name>
    <dbReference type="NCBI Taxonomy" id="34060"/>
    <lineage>
        <taxon>Bacteria</taxon>
        <taxon>Pseudomonadati</taxon>
        <taxon>Pseudomonadota</taxon>
        <taxon>Gammaproteobacteria</taxon>
        <taxon>Moraxellales</taxon>
        <taxon>Moraxellaceae</taxon>
        <taxon>Moraxella</taxon>
    </lineage>
</organism>
<sequence length="48" mass="5548">MVRPLFFTVKGDDNQEVAEKSKPKLYMKVAFLASILLANCQIWAQIYQ</sequence>
<name>A0A378R9N3_9GAMM</name>
<keyword evidence="1" id="KW-1133">Transmembrane helix</keyword>
<proteinExistence type="predicted"/>
<dbReference type="EMBL" id="UGQE01000004">
    <property type="protein sequence ID" value="STZ14807.1"/>
    <property type="molecule type" value="Genomic_DNA"/>
</dbReference>
<evidence type="ECO:0000256" key="1">
    <source>
        <dbReference type="SAM" id="Phobius"/>
    </source>
</evidence>
<gene>
    <name evidence="2" type="ORF">NCTC10293_02404</name>
</gene>
<evidence type="ECO:0000313" key="2">
    <source>
        <dbReference type="EMBL" id="STZ14807.1"/>
    </source>
</evidence>